<dbReference type="InterPro" id="IPR011933">
    <property type="entry name" value="Double_TM_dom"/>
</dbReference>
<feature type="transmembrane region" description="Helical" evidence="1">
    <location>
        <begin position="623"/>
        <end position="642"/>
    </location>
</feature>
<dbReference type="CDD" id="cd03143">
    <property type="entry name" value="A4_beta-galactosidase_middle_domain"/>
    <property type="match status" value="1"/>
</dbReference>
<dbReference type="InterPro" id="IPR029062">
    <property type="entry name" value="Class_I_gatase-like"/>
</dbReference>
<evidence type="ECO:0000259" key="3">
    <source>
        <dbReference type="Pfam" id="PF13709"/>
    </source>
</evidence>
<feature type="transmembrane region" description="Helical" evidence="1">
    <location>
        <begin position="662"/>
        <end position="680"/>
    </location>
</feature>
<dbReference type="SUPFAM" id="SSF52317">
    <property type="entry name" value="Class I glutamine amidotransferase-like"/>
    <property type="match status" value="1"/>
</dbReference>
<evidence type="ECO:0000313" key="4">
    <source>
        <dbReference type="EMBL" id="NBG97094.1"/>
    </source>
</evidence>
<keyword evidence="1" id="KW-0472">Membrane</keyword>
<dbReference type="GeneID" id="300653891"/>
<protein>
    <submittedName>
        <fullName evidence="4">DUF4159 domain-containing protein</fullName>
    </submittedName>
</protein>
<feature type="transmembrane region" description="Helical" evidence="1">
    <location>
        <begin position="7"/>
        <end position="28"/>
    </location>
</feature>
<proteinExistence type="predicted"/>
<gene>
    <name evidence="4" type="ORF">GTQ45_15255</name>
</gene>
<name>A0A845QG02_9HYPH</name>
<keyword evidence="1" id="KW-0812">Transmembrane</keyword>
<dbReference type="InterPro" id="IPR025297">
    <property type="entry name" value="DUF4159"/>
</dbReference>
<dbReference type="Gene3D" id="3.40.50.12140">
    <property type="entry name" value="Domain of unknown function DUF4159"/>
    <property type="match status" value="1"/>
</dbReference>
<dbReference type="PANTHER" id="PTHR37464">
    <property type="entry name" value="BLL2463 PROTEIN"/>
    <property type="match status" value="1"/>
</dbReference>
<dbReference type="PANTHER" id="PTHR37464:SF1">
    <property type="entry name" value="BLL2463 PROTEIN"/>
    <property type="match status" value="1"/>
</dbReference>
<dbReference type="AlphaFoldDB" id="A0A845QG02"/>
<evidence type="ECO:0000256" key="1">
    <source>
        <dbReference type="SAM" id="Phobius"/>
    </source>
</evidence>
<comment type="caution">
    <text evidence="4">The sequence shown here is derived from an EMBL/GenBank/DDBJ whole genome shotgun (WGS) entry which is preliminary data.</text>
</comment>
<dbReference type="Proteomes" id="UP000470384">
    <property type="component" value="Unassembled WGS sequence"/>
</dbReference>
<reference evidence="4 5" key="1">
    <citation type="journal article" date="2016" name="Int. J. Syst. Evol. Microbiol.">
        <title>Pyruvatibacter mobilis gen. nov., sp. nov., a marine bacterium from the culture broth of Picochlorum sp. 122.</title>
        <authorList>
            <person name="Wang G."/>
            <person name="Tang M."/>
            <person name="Wu H."/>
            <person name="Dai S."/>
            <person name="Li T."/>
            <person name="Chen C."/>
            <person name="He H."/>
            <person name="Fan J."/>
            <person name="Xiang W."/>
            <person name="Li X."/>
        </authorList>
    </citation>
    <scope>NUCLEOTIDE SEQUENCE [LARGE SCALE GENOMIC DNA]</scope>
    <source>
        <strain evidence="4 5">GYP-11</strain>
    </source>
</reference>
<dbReference type="Gene3D" id="3.40.50.880">
    <property type="match status" value="1"/>
</dbReference>
<evidence type="ECO:0000259" key="2">
    <source>
        <dbReference type="Pfam" id="PF07584"/>
    </source>
</evidence>
<keyword evidence="1" id="KW-1133">Transmembrane helix</keyword>
<dbReference type="Pfam" id="PF07584">
    <property type="entry name" value="BatA"/>
    <property type="match status" value="1"/>
</dbReference>
<feature type="domain" description="DUF4159" evidence="3">
    <location>
        <begin position="703"/>
        <end position="916"/>
    </location>
</feature>
<dbReference type="OrthoDB" id="9773014at2"/>
<dbReference type="EMBL" id="WXYQ01000015">
    <property type="protein sequence ID" value="NBG97094.1"/>
    <property type="molecule type" value="Genomic_DNA"/>
</dbReference>
<keyword evidence="5" id="KW-1185">Reference proteome</keyword>
<sequence length="936" mass="99310">MLALGPIGFAAPLALAGLIALPVIWWLLRVTPPAPHRVRFPALRLLRGLHDEEETPAATPWWLMALRLLAATLLILAFAEPVANPARQDAGTGPLLLVVDDGWASAPGWSRRQATLDGILATARRAGRDVALLTTTPRAVATGLDVLTADDATARATALTPSALAPDYAATATRLTEAALPDQGSWQVIWLSDGLTGDNADAFAEDLARHGPLTLIAPSADETALALLPPAQLGQSMEVTVLRATGSGTRNGTVAAIGKPGRQLTEAPFTFAEGETETTITLDMPLELRNAVTRLEISGENSAGAVTLLDDRWQRRTVGLVAGTSTEDAQPLLSDLYYLRRAVGPFAEIREAHAGSDTSEIEDLLSRPLSMLITADVGQLVGDDAERVRQWVEDGGNLVRFAGPRLAAQTDELMPVPLRGGGRALGGALTWATPQGLAPFEEKSPFAGLAIPEDVQVHRQVLADPTADLSSHTWARLTDGTPLVTATRRGDGWLVLFHVSADTDWSNLPISGLYVEMLRRVLDLSRGTGAGEQDAQRLLQPYRALDGNGRLVAPPALAEPLALLAVADTRPGPTHPPGLYGTQDGFRALNVMDGSTRLAPLETGFAASTEAYAGSSETALKPALLTLALLLLLADGVIALILSGRLRLPPALMARLRSSTTAAALTALLALPVAAIAMGATPAMAQQASAEDEIALLATLDTRLAYVITGNSRVDEMSRAGLTGLSQVLRSRTAIEPADPLGVDVERDELAFYPLLYWPVLPEQKDLSPEALARVDNYMKRGGTILFDTMDHQRIEAIGASPGNEALRRLLGNLDVPPLEPVSEGHVLTKAFYLLQTFPGRWAGGDLWAQAQGDAGETPGTLNQDGVTPLLIGANDYAAAWAVDARGLPMAKPVPGGERQREMARRFGVNLVMYALTGNYKADQVHVPALLERLGQ</sequence>
<dbReference type="NCBIfam" id="TIGR02226">
    <property type="entry name" value="two_anch"/>
    <property type="match status" value="1"/>
</dbReference>
<feature type="domain" description="Aerotolerance regulator N-terminal" evidence="2">
    <location>
        <begin position="7"/>
        <end position="81"/>
    </location>
</feature>
<accession>A0A845QG02</accession>
<evidence type="ECO:0000313" key="5">
    <source>
        <dbReference type="Proteomes" id="UP000470384"/>
    </source>
</evidence>
<organism evidence="4 5">
    <name type="scientific">Pyruvatibacter mobilis</name>
    <dbReference type="NCBI Taxonomy" id="1712261"/>
    <lineage>
        <taxon>Bacteria</taxon>
        <taxon>Pseudomonadati</taxon>
        <taxon>Pseudomonadota</taxon>
        <taxon>Alphaproteobacteria</taxon>
        <taxon>Hyphomicrobiales</taxon>
        <taxon>Parvibaculaceae</taxon>
        <taxon>Pyruvatibacter</taxon>
    </lineage>
</organism>
<dbReference type="Pfam" id="PF13709">
    <property type="entry name" value="DUF4159"/>
    <property type="match status" value="1"/>
</dbReference>
<dbReference type="InterPro" id="IPR024163">
    <property type="entry name" value="Aerotolerance_reg_N"/>
</dbReference>
<dbReference type="RefSeq" id="WP_160589054.1">
    <property type="nucleotide sequence ID" value="NZ_BMHN01000001.1"/>
</dbReference>